<dbReference type="KEGG" id="oxy:HCG48_05400"/>
<accession>A0A6H1TU01</accession>
<dbReference type="InterPro" id="IPR001789">
    <property type="entry name" value="Sig_transdc_resp-reg_receiver"/>
</dbReference>
<evidence type="ECO:0000313" key="5">
    <source>
        <dbReference type="Proteomes" id="UP000500857"/>
    </source>
</evidence>
<dbReference type="PANTHER" id="PTHR43156:SF2">
    <property type="entry name" value="STAGE II SPORULATION PROTEIN E"/>
    <property type="match status" value="1"/>
</dbReference>
<dbReference type="GO" id="GO:0016791">
    <property type="term" value="F:phosphatase activity"/>
    <property type="evidence" value="ECO:0007669"/>
    <property type="project" value="TreeGrafter"/>
</dbReference>
<dbReference type="Pfam" id="PF07228">
    <property type="entry name" value="SpoIIE"/>
    <property type="match status" value="1"/>
</dbReference>
<keyword evidence="2" id="KW-0597">Phosphoprotein</keyword>
<dbReference type="SUPFAM" id="SSF52172">
    <property type="entry name" value="CheY-like"/>
    <property type="match status" value="1"/>
</dbReference>
<dbReference type="SMART" id="SM00448">
    <property type="entry name" value="REC"/>
    <property type="match status" value="1"/>
</dbReference>
<dbReference type="InterPro" id="IPR001932">
    <property type="entry name" value="PPM-type_phosphatase-like_dom"/>
</dbReference>
<dbReference type="InterPro" id="IPR011006">
    <property type="entry name" value="CheY-like_superfamily"/>
</dbReference>
<dbReference type="Proteomes" id="UP000500857">
    <property type="component" value="Chromosome"/>
</dbReference>
<keyword evidence="5" id="KW-1185">Reference proteome</keyword>
<feature type="modified residue" description="4-aspartylphosphate" evidence="2">
    <location>
        <position position="52"/>
    </location>
</feature>
<dbReference type="InterPro" id="IPR052016">
    <property type="entry name" value="Bact_Sigma-Reg"/>
</dbReference>
<dbReference type="Pfam" id="PF00072">
    <property type="entry name" value="Response_reg"/>
    <property type="match status" value="1"/>
</dbReference>
<evidence type="ECO:0000256" key="2">
    <source>
        <dbReference type="PROSITE-ProRule" id="PRU00169"/>
    </source>
</evidence>
<dbReference type="Gene3D" id="3.60.40.10">
    <property type="entry name" value="PPM-type phosphatase domain"/>
    <property type="match status" value="1"/>
</dbReference>
<dbReference type="SMART" id="SM00331">
    <property type="entry name" value="PP2C_SIG"/>
    <property type="match status" value="1"/>
</dbReference>
<sequence length="388" mass="44229">MMNILVIDDDSTIRLVLSKSLTKQGYQVALASNGLQGIELARQLRPALIICDWMMPGLDGLQVCRQIKAMPELSTTFFILLTARDTPEDRILGLDTGADEFLSKPIHIQELKARVRAGLRIHQLTQDLHLTNRELEHERLEAAQYLQSLLPVQVETPIKIASRFLPSRQLGGDCFDYYWLDRDCLALYLLDVSGHGLGATLPALSVLQWMRSRNDKDRTHRPHQPLDLAEPARVLDALNQAFEMEHYQDKYFTIWYGIYHRTRRQLVYASAGHPPALLLAPEGDPAGSVRRLHTPGLPIGMFADARYEQDCCAIAPGSTLYLFSDGAYELHRENGTRWSLEEFVKLLVELRQHESADLDTLLHRLRHIETQAIFDDDLSILQLDFLEE</sequence>
<dbReference type="GO" id="GO:0000160">
    <property type="term" value="P:phosphorelay signal transduction system"/>
    <property type="evidence" value="ECO:0007669"/>
    <property type="project" value="InterPro"/>
</dbReference>
<dbReference type="PANTHER" id="PTHR43156">
    <property type="entry name" value="STAGE II SPORULATION PROTEIN E-RELATED"/>
    <property type="match status" value="1"/>
</dbReference>
<evidence type="ECO:0000259" key="3">
    <source>
        <dbReference type="PROSITE" id="PS50110"/>
    </source>
</evidence>
<gene>
    <name evidence="4" type="ORF">HCG48_05400</name>
</gene>
<dbReference type="EMBL" id="CP051167">
    <property type="protein sequence ID" value="QIZ70072.1"/>
    <property type="molecule type" value="Genomic_DNA"/>
</dbReference>
<dbReference type="InterPro" id="IPR036457">
    <property type="entry name" value="PPM-type-like_dom_sf"/>
</dbReference>
<proteinExistence type="predicted"/>
<dbReference type="CDD" id="cd17574">
    <property type="entry name" value="REC_OmpR"/>
    <property type="match status" value="1"/>
</dbReference>
<protein>
    <submittedName>
        <fullName evidence="4">SpoIIE family protein phosphatase</fullName>
    </submittedName>
</protein>
<feature type="domain" description="Response regulatory" evidence="3">
    <location>
        <begin position="3"/>
        <end position="119"/>
    </location>
</feature>
<dbReference type="Gene3D" id="3.40.50.2300">
    <property type="match status" value="1"/>
</dbReference>
<reference evidence="4 5" key="1">
    <citation type="submission" date="2020-04" db="EMBL/GenBank/DDBJ databases">
        <authorList>
            <person name="Basu S."/>
            <person name="Maruthanayagam V."/>
            <person name="Chakraborty S."/>
            <person name="Pramanik A."/>
            <person name="Mukherjee J."/>
            <person name="Brink B."/>
        </authorList>
    </citation>
    <scope>NUCLEOTIDE SEQUENCE [LARGE SCALE GENOMIC DNA]</scope>
    <source>
        <strain evidence="4 5">AP17</strain>
    </source>
</reference>
<name>A0A6H1TU01_9CYAN</name>
<dbReference type="PROSITE" id="PS50110">
    <property type="entry name" value="RESPONSE_REGULATORY"/>
    <property type="match status" value="1"/>
</dbReference>
<evidence type="ECO:0000256" key="1">
    <source>
        <dbReference type="ARBA" id="ARBA00022801"/>
    </source>
</evidence>
<evidence type="ECO:0000313" key="4">
    <source>
        <dbReference type="EMBL" id="QIZ70072.1"/>
    </source>
</evidence>
<organism evidence="4 5">
    <name type="scientific">Oxynema aestuarii AP17</name>
    <dbReference type="NCBI Taxonomy" id="2064643"/>
    <lineage>
        <taxon>Bacteria</taxon>
        <taxon>Bacillati</taxon>
        <taxon>Cyanobacteriota</taxon>
        <taxon>Cyanophyceae</taxon>
        <taxon>Oscillatoriophycideae</taxon>
        <taxon>Oscillatoriales</taxon>
        <taxon>Oscillatoriaceae</taxon>
        <taxon>Oxynema</taxon>
        <taxon>Oxynema aestuarii</taxon>
    </lineage>
</organism>
<dbReference type="AlphaFoldDB" id="A0A6H1TU01"/>
<keyword evidence="1" id="KW-0378">Hydrolase</keyword>
<dbReference type="RefSeq" id="WP_168568229.1">
    <property type="nucleotide sequence ID" value="NZ_CP051167.1"/>
</dbReference>